<keyword evidence="3" id="KW-1185">Reference proteome</keyword>
<comment type="caution">
    <text evidence="2">The sequence shown here is derived from an EMBL/GenBank/DDBJ whole genome shotgun (WGS) entry which is preliminary data.</text>
</comment>
<dbReference type="RefSeq" id="WP_253741128.1">
    <property type="nucleotide sequence ID" value="NZ_BAABKA010000048.1"/>
</dbReference>
<feature type="domain" description="DUF4240" evidence="1">
    <location>
        <begin position="1"/>
        <end position="130"/>
    </location>
</feature>
<proteinExistence type="predicted"/>
<evidence type="ECO:0000313" key="2">
    <source>
        <dbReference type="EMBL" id="MCP2354641.1"/>
    </source>
</evidence>
<evidence type="ECO:0000259" key="1">
    <source>
        <dbReference type="Pfam" id="PF14024"/>
    </source>
</evidence>
<dbReference type="AlphaFoldDB" id="A0A9X2K2L9"/>
<sequence>MDTTRYWQLVEDSRAGAGDEWEVAARLTDRLSALPPAEIIAAAQAFWDLMAGSYRAPLWGAAYMINGGCSDDAFEYFRGWLITQGREVFERVVADPDSLADLPAVQEAAAGRLEKDCEEMLGAAYSAYEKATGERLPQGSYTIRYPDLDPEWSFDFEEGDELDRRLPRLAALYDR</sequence>
<dbReference type="InterPro" id="IPR025334">
    <property type="entry name" value="DUF4240"/>
</dbReference>
<reference evidence="2" key="1">
    <citation type="submission" date="2022-06" db="EMBL/GenBank/DDBJ databases">
        <title>Sequencing the genomes of 1000 actinobacteria strains.</title>
        <authorList>
            <person name="Klenk H.-P."/>
        </authorList>
    </citation>
    <scope>NUCLEOTIDE SEQUENCE</scope>
    <source>
        <strain evidence="2">DSM 46694</strain>
    </source>
</reference>
<name>A0A9X2K2L9_9ACTN</name>
<evidence type="ECO:0000313" key="3">
    <source>
        <dbReference type="Proteomes" id="UP001139648"/>
    </source>
</evidence>
<organism evidence="2 3">
    <name type="scientific">Nonomuraea thailandensis</name>
    <dbReference type="NCBI Taxonomy" id="1188745"/>
    <lineage>
        <taxon>Bacteria</taxon>
        <taxon>Bacillati</taxon>
        <taxon>Actinomycetota</taxon>
        <taxon>Actinomycetes</taxon>
        <taxon>Streptosporangiales</taxon>
        <taxon>Streptosporangiaceae</taxon>
        <taxon>Nonomuraea</taxon>
    </lineage>
</organism>
<protein>
    <recommendedName>
        <fullName evidence="1">DUF4240 domain-containing protein</fullName>
    </recommendedName>
</protein>
<dbReference type="Proteomes" id="UP001139648">
    <property type="component" value="Unassembled WGS sequence"/>
</dbReference>
<dbReference type="Pfam" id="PF14024">
    <property type="entry name" value="DUF4240"/>
    <property type="match status" value="1"/>
</dbReference>
<accession>A0A9X2K2L9</accession>
<dbReference type="EMBL" id="JAMZEB010000002">
    <property type="protein sequence ID" value="MCP2354641.1"/>
    <property type="molecule type" value="Genomic_DNA"/>
</dbReference>
<gene>
    <name evidence="2" type="ORF">HD597_001661</name>
</gene>